<evidence type="ECO:0000313" key="24">
    <source>
        <dbReference type="EMBL" id="KAF6518423.1"/>
    </source>
</evidence>
<keyword evidence="14" id="KW-0695">RNA-directed DNA polymerase</keyword>
<keyword evidence="8" id="KW-0064">Aspartyl protease</keyword>
<evidence type="ECO:0000256" key="5">
    <source>
        <dbReference type="ARBA" id="ARBA00022695"/>
    </source>
</evidence>
<dbReference type="SUPFAM" id="SSF53098">
    <property type="entry name" value="Ribonuclease H-like"/>
    <property type="match status" value="2"/>
</dbReference>
<evidence type="ECO:0000256" key="10">
    <source>
        <dbReference type="ARBA" id="ARBA00022801"/>
    </source>
</evidence>
<comment type="cofactor">
    <cofactor evidence="19">
        <name>Mg(2+)</name>
        <dbReference type="ChEBI" id="CHEBI:18420"/>
    </cofactor>
</comment>
<comment type="catalytic activity">
    <reaction evidence="19">
        <text>ATP + H2O = ADP + phosphate + H(+)</text>
        <dbReference type="Rhea" id="RHEA:13065"/>
        <dbReference type="ChEBI" id="CHEBI:15377"/>
        <dbReference type="ChEBI" id="CHEBI:15378"/>
        <dbReference type="ChEBI" id="CHEBI:30616"/>
        <dbReference type="ChEBI" id="CHEBI:43474"/>
        <dbReference type="ChEBI" id="CHEBI:456216"/>
        <dbReference type="EC" id="5.6.2.3"/>
    </reaction>
</comment>
<evidence type="ECO:0000313" key="25">
    <source>
        <dbReference type="Proteomes" id="UP000593570"/>
    </source>
</evidence>
<dbReference type="GO" id="GO:0005634">
    <property type="term" value="C:nucleus"/>
    <property type="evidence" value="ECO:0007669"/>
    <property type="project" value="UniProtKB-ARBA"/>
</dbReference>
<evidence type="ECO:0000259" key="21">
    <source>
        <dbReference type="PROSITE" id="PS50013"/>
    </source>
</evidence>
<dbReference type="PROSITE" id="PS50013">
    <property type="entry name" value="CHROMO_2"/>
    <property type="match status" value="1"/>
</dbReference>
<dbReference type="InterPro" id="IPR043128">
    <property type="entry name" value="Rev_trsase/Diguanyl_cyclase"/>
</dbReference>
<dbReference type="EMBL" id="JACDXP010000010">
    <property type="protein sequence ID" value="KAF6518423.1"/>
    <property type="molecule type" value="Genomic_DNA"/>
</dbReference>
<evidence type="ECO:0000256" key="17">
    <source>
        <dbReference type="ARBA" id="ARBA00023128"/>
    </source>
</evidence>
<dbReference type="GO" id="GO:0043139">
    <property type="term" value="F:5'-3' DNA helicase activity"/>
    <property type="evidence" value="ECO:0007669"/>
    <property type="project" value="UniProtKB-EC"/>
</dbReference>
<feature type="compositionally biased region" description="Low complexity" evidence="20">
    <location>
        <begin position="28"/>
        <end position="41"/>
    </location>
</feature>
<keyword evidence="11" id="KW-0460">Magnesium</keyword>
<dbReference type="SUPFAM" id="SSF56672">
    <property type="entry name" value="DNA/RNA polymerases"/>
    <property type="match status" value="1"/>
</dbReference>
<dbReference type="FunFam" id="3.30.420.10:FF:000032">
    <property type="entry name" value="Retrovirus-related Pol polyprotein from transposon 297-like Protein"/>
    <property type="match status" value="1"/>
</dbReference>
<comment type="caution">
    <text evidence="24">The sequence shown here is derived from an EMBL/GenBank/DDBJ whole genome shotgun (WGS) entry which is preliminary data.</text>
</comment>
<dbReference type="InterPro" id="IPR016197">
    <property type="entry name" value="Chromo-like_dom_sf"/>
</dbReference>
<evidence type="ECO:0000256" key="16">
    <source>
        <dbReference type="ARBA" id="ARBA00023125"/>
    </source>
</evidence>
<keyword evidence="7" id="KW-0479">Metal-binding</keyword>
<dbReference type="InterPro" id="IPR041373">
    <property type="entry name" value="RT_RNaseH"/>
</dbReference>
<dbReference type="GO" id="GO:0006310">
    <property type="term" value="P:DNA recombination"/>
    <property type="evidence" value="ECO:0007669"/>
    <property type="project" value="UniProtKB-KW"/>
</dbReference>
<evidence type="ECO:0000256" key="20">
    <source>
        <dbReference type="SAM" id="MobiDB-lite"/>
    </source>
</evidence>
<evidence type="ECO:0000256" key="1">
    <source>
        <dbReference type="ARBA" id="ARBA00004173"/>
    </source>
</evidence>
<dbReference type="GO" id="GO:0015074">
    <property type="term" value="P:DNA integration"/>
    <property type="evidence" value="ECO:0007669"/>
    <property type="project" value="UniProtKB-KW"/>
</dbReference>
<dbReference type="GO" id="GO:0006508">
    <property type="term" value="P:proteolysis"/>
    <property type="evidence" value="ECO:0007669"/>
    <property type="project" value="UniProtKB-KW"/>
</dbReference>
<dbReference type="GO" id="GO:0046983">
    <property type="term" value="F:protein dimerization activity"/>
    <property type="evidence" value="ECO:0007669"/>
    <property type="project" value="InterPro"/>
</dbReference>
<keyword evidence="19" id="KW-0547">Nucleotide-binding</keyword>
<keyword evidence="19" id="KW-0347">Helicase</keyword>
<evidence type="ECO:0000256" key="12">
    <source>
        <dbReference type="ARBA" id="ARBA00022884"/>
    </source>
</evidence>
<keyword evidence="6" id="KW-0540">Nuclease</keyword>
<evidence type="ECO:0000256" key="7">
    <source>
        <dbReference type="ARBA" id="ARBA00022723"/>
    </source>
</evidence>
<dbReference type="SUPFAM" id="SSF52540">
    <property type="entry name" value="P-loop containing nucleoside triphosphate hydrolases"/>
    <property type="match status" value="1"/>
</dbReference>
<dbReference type="InterPro" id="IPR056924">
    <property type="entry name" value="SH3_Tf2-1"/>
</dbReference>
<dbReference type="GO" id="GO:0003677">
    <property type="term" value="F:DNA binding"/>
    <property type="evidence" value="ECO:0007669"/>
    <property type="project" value="UniProtKB-KW"/>
</dbReference>
<evidence type="ECO:0000256" key="11">
    <source>
        <dbReference type="ARBA" id="ARBA00022842"/>
    </source>
</evidence>
<dbReference type="Gene3D" id="2.40.50.40">
    <property type="match status" value="1"/>
</dbReference>
<keyword evidence="9" id="KW-0255">Endonuclease</keyword>
<dbReference type="InterPro" id="IPR000953">
    <property type="entry name" value="Chromo/chromo_shadow_dom"/>
</dbReference>
<evidence type="ECO:0000256" key="8">
    <source>
        <dbReference type="ARBA" id="ARBA00022750"/>
    </source>
</evidence>
<feature type="region of interest" description="Disordered" evidence="20">
    <location>
        <begin position="2290"/>
        <end position="2309"/>
    </location>
</feature>
<dbReference type="SMART" id="SM00298">
    <property type="entry name" value="CHROMO"/>
    <property type="match status" value="1"/>
</dbReference>
<dbReference type="Pfam" id="PF17917">
    <property type="entry name" value="RT_RNaseH"/>
    <property type="match status" value="1"/>
</dbReference>
<dbReference type="Proteomes" id="UP000593570">
    <property type="component" value="Unassembled WGS sequence"/>
</dbReference>
<name>A0A8H6GHY3_FUSOX</name>
<sequence length="2375" mass="272134">MSSRPFFKPHGRLEKTTPPRTPSESLGPAQSSTPSSASTQTNVPNDKPSPSRLSDERGAPDASQCPFPIDWDKIRYNRKPVPSIRYRQPHKRAINSKSQPSAIYRHGAQLTTDGNNKFWLCKYCHSSGHHDAALFASESTTSINYHLKQQHRLEEFGYKAVGSDPFSIAERTASLTPYLGSRRAATHQRTNEIFINYLEDIDKILPRSPYTLSSWVKEKWLGDSGRRVWLREKLHSAKSKVHISMDAWTSEEGTNYLAVVAHFLDERHKLQTALLDLPPLKGPHSGENIAKVLSTVIDFYDISPIIGFFMMDNATSNDVCIQELAEQYPTIRRENRLRCVGHMLNLIVKALLFGKGVSKLEKQLRAASDDERFEIWRKQSCVGKLHNFCVWINRSDQRRERLKQYILRAYDEGSIEHLYTRVLADGGIRWNSVYSMIERALKLRHAIDLFFLNYRHIGAEGYDISQDILTAQDWVDLDHFLNILKPFKDLTKRMEGRANRAGSEGSHGSLHEIIESLDVLFKKLQDAGKFADDHPDVVSTYYSHAIDAARIKLEEYFGLTDATPAYRCAVALHPANKFTYFELEWSHNRQWVSGARRVVQEVFAQYEAAAAEADLMDGARQEEEPKEPEEDAVVDNSVTLDPLQQARKRRQRLAVTATSATRGKKRVKLTSELDEFMARTNKADLDVEDPLEWWVRHASDYPILSKMAFDLFSCPAMSAECERVFSQTNKVITDERNRLSSDTVAAIECQKHLLRSGISASLRVDGRSTAQWQEKWLLIIDEVSMLGARTLYVVNEQLRKLRGRAQDFGGIPIILFCGDFHQFRPVQERSILLPSTAISWDEEKTFKAEQRYQHDRAHALWNKFTTVIMLDEQVRAASDPQLQRLLTRVRHGVQDRSDMDLLNRTCYKENRRIVWESGLTVVTPLNRNRWNLNIEASLCFRKERQSQLRIFVSEHRWKEGEPTEEEAVMMLSQGDDSAVPVPAIFMFVPGMPVVVNKNTHQGLKLVNGASYMALDVIVDKAHPGYRVNEETILHFGPPAGIVLASETTRDFHFVGMPAGTILLTPVSTMIECQKKRPWQRKNVSRRGLPCAAAFACTDYKVQSKTLDRVVLELRGARTTNIGGEPVLSRRQAPASPLTALKIKLSAASIHGIPVEDEGNQRSNLMILPANLISTGKEPIPSYAMTDSGAEGKGFIDESWAKSQNLQFRPLKRPFEIEVFDGRPAESGQITHYVRAGLRIADHYQKNMLFYVTRLASYPIVLGMPWLKQHDPQVGFAAHTFTFNSPYCQKFCNTPAKPAKIKALQTVPKKFLRQLEQNIPQSLRRKDILPISLQAVRLYSRRARCRFFTVTLEQIDRALQNKSEDLRLPEELREFQDVFSPKEAEKLPPHRAGDHHIELIPGGKLPFGPLYGMSREELTALREWLDENLRKGFIRPSSSPVASPVLFVKKPGGGLRFCVDYRALNNITVKDRYPLPLIKESLNNLSGMKYFSRIDIVSAFNNLRIEKGQEYLTAFRTRFGLYESLVMPFGLTGAPATFQRYINDALREHLDIFCTAYLDDILIYSRTREEHIEHLKLVLQRLRSAGLFANPSKCEFLVKETKFLGLIVGQEGIRMDPAKVETVKNWKTPTCLTDVQAFIGFGNFYRRFIRDFSKLTAPLNRLTKRDVPFIWDDTCEKAFVRLKEAFITAPILRPFDWTKDVILETDASDYVSAGVLSQHDNEGRLHPVAFFSKKHTATECNYEIYDKELMAIIRCFEEWRPELEGAPSPIRVITDHKNLEYFTTTKLLNRRQARWSEFLSRFNFQITYRPGKQGVKPDALTRRSEDLPKEGDERLAHQSQVVLKKENWQLPPLKVQRARIRQPHRQGSIPIEEPILSLELPEDISRLLDQAYKTDEDLQSILQALEEGAPRHPKITLAECKVIQDRLLYRDRVYIPNYDPLKTALLKASHEHPIAGHPGRARTYDLLSRDYYWPGMLSYVERWVKNCHTCRRANPAREARQGVLKPLPVPERAWQHISMDFITYLPPSEGHDAILIIACRLTKMRHIIACKGTCDAEDTARYYLKEVWKLHGLPQTIISDRGPQFVAEFWKKLTQQLSINSLLSTAYHPETDGQTERLNAILEQYLRAYVSYLQDDWSRWLPLAEFAANSLKSETTGMSPFFANYGFNPRMGFEPTITVKGTPATRDAEKFAQTMNEILEYLRSESIAAQARYETQANRHRRPARQYREGDHVWLDARNIKTLRPQKKLDWKNIGPLKITKVISPYAYRLELPASMKIHPVFHTNLLKPAATDPLPGQNPDPPPPVEAEGVEEWEVEDIVDSRWDRRGRGGRPRLKYTVKWAGYADPTEVPADYVENAAEVVANFHRRYPDKPGPQ</sequence>
<dbReference type="InterPro" id="IPR000477">
    <property type="entry name" value="RT_dom"/>
</dbReference>
<dbReference type="SUPFAM" id="SSF54160">
    <property type="entry name" value="Chromo domain-like"/>
    <property type="match status" value="1"/>
</dbReference>
<dbReference type="GO" id="GO:0006281">
    <property type="term" value="P:DNA repair"/>
    <property type="evidence" value="ECO:0007669"/>
    <property type="project" value="UniProtKB-KW"/>
</dbReference>
<protein>
    <recommendedName>
        <fullName evidence="19">ATP-dependent DNA helicase</fullName>
        <ecNumber evidence="19">5.6.2.3</ecNumber>
    </recommendedName>
</protein>
<feature type="region of interest" description="Disordered" evidence="20">
    <location>
        <begin position="1"/>
        <end position="66"/>
    </location>
</feature>
<dbReference type="PANTHER" id="PTHR37984:SF5">
    <property type="entry name" value="PROTEIN NYNRIN-LIKE"/>
    <property type="match status" value="1"/>
</dbReference>
<keyword evidence="10 19" id="KW-0378">Hydrolase</keyword>
<keyword evidence="16" id="KW-0238">DNA-binding</keyword>
<dbReference type="Gene3D" id="3.30.70.270">
    <property type="match status" value="2"/>
</dbReference>
<dbReference type="EC" id="5.6.2.3" evidence="19"/>
<dbReference type="Gene3D" id="3.40.50.300">
    <property type="entry name" value="P-loop containing nucleotide triphosphate hydrolases"/>
    <property type="match status" value="1"/>
</dbReference>
<dbReference type="InterPro" id="IPR043502">
    <property type="entry name" value="DNA/RNA_pol_sf"/>
</dbReference>
<dbReference type="Gene3D" id="3.30.420.10">
    <property type="entry name" value="Ribonuclease H-like superfamily/Ribonuclease H"/>
    <property type="match status" value="1"/>
</dbReference>
<dbReference type="GO" id="GO:0003723">
    <property type="term" value="F:RNA binding"/>
    <property type="evidence" value="ECO:0007669"/>
    <property type="project" value="UniProtKB-KW"/>
</dbReference>
<dbReference type="InterPro" id="IPR001584">
    <property type="entry name" value="Integrase_cat-core"/>
</dbReference>
<dbReference type="InterPro" id="IPR027417">
    <property type="entry name" value="P-loop_NTPase"/>
</dbReference>
<keyword evidence="4" id="KW-0808">Transferase</keyword>
<dbReference type="Pfam" id="PF00078">
    <property type="entry name" value="RVT_1"/>
    <property type="match status" value="1"/>
</dbReference>
<dbReference type="InterPro" id="IPR036397">
    <property type="entry name" value="RNaseH_sf"/>
</dbReference>
<dbReference type="Pfam" id="PF05699">
    <property type="entry name" value="Dimer_Tnp_hAT"/>
    <property type="match status" value="1"/>
</dbReference>
<comment type="subcellular location">
    <subcellularLocation>
        <location evidence="1">Mitochondrion</location>
    </subcellularLocation>
</comment>
<dbReference type="InterPro" id="IPR050951">
    <property type="entry name" value="Retrovirus_Pol_polyprotein"/>
</dbReference>
<feature type="compositionally biased region" description="Pro residues" evidence="20">
    <location>
        <begin position="2296"/>
        <end position="2305"/>
    </location>
</feature>
<keyword evidence="17" id="KW-0496">Mitochondrion</keyword>
<dbReference type="InterPro" id="IPR041588">
    <property type="entry name" value="Integrase_H2C2"/>
</dbReference>
<organism evidence="24 25">
    <name type="scientific">Fusarium oxysporum f. sp. conglutinans</name>
    <dbReference type="NCBI Taxonomy" id="100902"/>
    <lineage>
        <taxon>Eukaryota</taxon>
        <taxon>Fungi</taxon>
        <taxon>Dikarya</taxon>
        <taxon>Ascomycota</taxon>
        <taxon>Pezizomycotina</taxon>
        <taxon>Sordariomycetes</taxon>
        <taxon>Hypocreomycetidae</taxon>
        <taxon>Hypocreales</taxon>
        <taxon>Nectriaceae</taxon>
        <taxon>Fusarium</taxon>
        <taxon>Fusarium oxysporum species complex</taxon>
    </lineage>
</organism>
<dbReference type="Gene3D" id="2.40.70.10">
    <property type="entry name" value="Acid Proteases"/>
    <property type="match status" value="1"/>
</dbReference>
<dbReference type="PROSITE" id="PS50994">
    <property type="entry name" value="INTEGRASE"/>
    <property type="match status" value="1"/>
</dbReference>
<feature type="domain" description="Chromo" evidence="21">
    <location>
        <begin position="2313"/>
        <end position="2375"/>
    </location>
</feature>
<keyword evidence="13" id="KW-0229">DNA integration</keyword>
<keyword evidence="18 19" id="KW-0233">DNA recombination</keyword>
<dbReference type="Gene3D" id="3.10.20.370">
    <property type="match status" value="1"/>
</dbReference>
<evidence type="ECO:0000256" key="9">
    <source>
        <dbReference type="ARBA" id="ARBA00022759"/>
    </source>
</evidence>
<accession>A0A8H6GHY3</accession>
<evidence type="ECO:0000256" key="19">
    <source>
        <dbReference type="RuleBase" id="RU363044"/>
    </source>
</evidence>
<dbReference type="CDD" id="cd00024">
    <property type="entry name" value="CD_CSD"/>
    <property type="match status" value="1"/>
</dbReference>
<feature type="domain" description="Reverse transcriptase" evidence="22">
    <location>
        <begin position="1428"/>
        <end position="1607"/>
    </location>
</feature>
<dbReference type="GO" id="GO:0000723">
    <property type="term" value="P:telomere maintenance"/>
    <property type="evidence" value="ECO:0007669"/>
    <property type="project" value="InterPro"/>
</dbReference>
<dbReference type="GO" id="GO:0046872">
    <property type="term" value="F:metal ion binding"/>
    <property type="evidence" value="ECO:0007669"/>
    <property type="project" value="UniProtKB-KW"/>
</dbReference>
<keyword evidence="5" id="KW-0548">Nucleotidyltransferase</keyword>
<dbReference type="Pfam" id="PF24626">
    <property type="entry name" value="SH3_Tf2-1"/>
    <property type="match status" value="1"/>
</dbReference>
<dbReference type="GO" id="GO:0005739">
    <property type="term" value="C:mitochondrion"/>
    <property type="evidence" value="ECO:0007669"/>
    <property type="project" value="UniProtKB-SubCell"/>
</dbReference>
<keyword evidence="19" id="KW-0067">ATP-binding</keyword>
<dbReference type="CDD" id="cd01647">
    <property type="entry name" value="RT_LTR"/>
    <property type="match status" value="1"/>
</dbReference>
<comment type="subunit">
    <text evidence="2">Component of the NuA4 histone acetyltransferase complex.</text>
</comment>
<evidence type="ECO:0000256" key="2">
    <source>
        <dbReference type="ARBA" id="ARBA00011353"/>
    </source>
</evidence>
<dbReference type="Gene3D" id="1.10.340.70">
    <property type="match status" value="1"/>
</dbReference>
<gene>
    <name evidence="24" type="ORF">HZS61_002501</name>
</gene>
<keyword evidence="12" id="KW-0694">RNA-binding</keyword>
<evidence type="ECO:0000256" key="4">
    <source>
        <dbReference type="ARBA" id="ARBA00022679"/>
    </source>
</evidence>
<reference evidence="24 25" key="1">
    <citation type="journal article" date="2020" name="bioRxiv">
        <title>A chromosome-scale genome assembly for the Fusarium oxysporum strain Fo5176 to establish a model Arabidopsis-fungal pathosystem.</title>
        <authorList>
            <person name="Fokkens L."/>
            <person name="Guo L."/>
            <person name="Dora S."/>
            <person name="Wang B."/>
            <person name="Ye K."/>
            <person name="Sanchez-Rodriguez C."/>
            <person name="Croll D."/>
        </authorList>
    </citation>
    <scope>NUCLEOTIDE SEQUENCE [LARGE SCALE GENOMIC DNA]</scope>
    <source>
        <strain evidence="24 25">Fo5176</strain>
    </source>
</reference>
<dbReference type="FunFam" id="3.30.70.270:FF:000063">
    <property type="entry name" value="Zinc knuckle domaincontaining protein"/>
    <property type="match status" value="1"/>
</dbReference>
<dbReference type="Pfam" id="PF17921">
    <property type="entry name" value="Integrase_H2C2"/>
    <property type="match status" value="1"/>
</dbReference>
<dbReference type="InterPro" id="IPR021109">
    <property type="entry name" value="Peptidase_aspartic_dom_sf"/>
</dbReference>
<dbReference type="GO" id="GO:0006338">
    <property type="term" value="P:chromatin remodeling"/>
    <property type="evidence" value="ECO:0007669"/>
    <property type="project" value="UniProtKB-ARBA"/>
</dbReference>
<dbReference type="CDD" id="cd09274">
    <property type="entry name" value="RNase_HI_RT_Ty3"/>
    <property type="match status" value="1"/>
</dbReference>
<dbReference type="Pfam" id="PF05970">
    <property type="entry name" value="PIF1"/>
    <property type="match status" value="1"/>
</dbReference>
<evidence type="ECO:0000256" key="14">
    <source>
        <dbReference type="ARBA" id="ARBA00022918"/>
    </source>
</evidence>
<evidence type="ECO:0000256" key="18">
    <source>
        <dbReference type="ARBA" id="ARBA00023172"/>
    </source>
</evidence>
<dbReference type="PROSITE" id="PS50878">
    <property type="entry name" value="RT_POL"/>
    <property type="match status" value="1"/>
</dbReference>
<evidence type="ECO:0000256" key="13">
    <source>
        <dbReference type="ARBA" id="ARBA00022908"/>
    </source>
</evidence>
<dbReference type="GO" id="GO:0004519">
    <property type="term" value="F:endonuclease activity"/>
    <property type="evidence" value="ECO:0007669"/>
    <property type="project" value="UniProtKB-KW"/>
</dbReference>
<evidence type="ECO:0000256" key="3">
    <source>
        <dbReference type="ARBA" id="ARBA00022670"/>
    </source>
</evidence>
<evidence type="ECO:0000256" key="6">
    <source>
        <dbReference type="ARBA" id="ARBA00022722"/>
    </source>
</evidence>
<dbReference type="Gene3D" id="3.10.10.10">
    <property type="entry name" value="HIV Type 1 Reverse Transcriptase, subunit A, domain 1"/>
    <property type="match status" value="1"/>
</dbReference>
<evidence type="ECO:0000259" key="23">
    <source>
        <dbReference type="PROSITE" id="PS50994"/>
    </source>
</evidence>
<proteinExistence type="inferred from homology"/>
<dbReference type="GO" id="GO:0005524">
    <property type="term" value="F:ATP binding"/>
    <property type="evidence" value="ECO:0007669"/>
    <property type="project" value="UniProtKB-KW"/>
</dbReference>
<dbReference type="InterPro" id="IPR012337">
    <property type="entry name" value="RNaseH-like_sf"/>
</dbReference>
<dbReference type="InterPro" id="IPR008906">
    <property type="entry name" value="HATC_C_dom"/>
</dbReference>
<comment type="similarity">
    <text evidence="19">Belongs to the helicase family.</text>
</comment>
<keyword evidence="15" id="KW-0239">DNA-directed DNA polymerase</keyword>
<keyword evidence="19" id="KW-0227">DNA damage</keyword>
<dbReference type="CDD" id="cd00303">
    <property type="entry name" value="retropepsin_like"/>
    <property type="match status" value="1"/>
</dbReference>
<dbReference type="GO" id="GO:0003887">
    <property type="term" value="F:DNA-directed DNA polymerase activity"/>
    <property type="evidence" value="ECO:0007669"/>
    <property type="project" value="UniProtKB-KW"/>
</dbReference>
<dbReference type="GO" id="GO:0004190">
    <property type="term" value="F:aspartic-type endopeptidase activity"/>
    <property type="evidence" value="ECO:0007669"/>
    <property type="project" value="UniProtKB-KW"/>
</dbReference>
<evidence type="ECO:0000256" key="15">
    <source>
        <dbReference type="ARBA" id="ARBA00022932"/>
    </source>
</evidence>
<keyword evidence="3" id="KW-0645">Protease</keyword>
<evidence type="ECO:0000259" key="22">
    <source>
        <dbReference type="PROSITE" id="PS50878"/>
    </source>
</evidence>
<keyword evidence="19" id="KW-0234">DNA repair</keyword>
<dbReference type="InterPro" id="IPR010285">
    <property type="entry name" value="DNA_helicase_pif1-like_DEAD"/>
</dbReference>
<feature type="domain" description="Integrase catalytic" evidence="23">
    <location>
        <begin position="2003"/>
        <end position="2167"/>
    </location>
</feature>
<dbReference type="GO" id="GO:0003964">
    <property type="term" value="F:RNA-directed DNA polymerase activity"/>
    <property type="evidence" value="ECO:0007669"/>
    <property type="project" value="UniProtKB-KW"/>
</dbReference>
<dbReference type="PANTHER" id="PTHR37984">
    <property type="entry name" value="PROTEIN CBG26694"/>
    <property type="match status" value="1"/>
</dbReference>